<accession>A0A0V1BA71</accession>
<dbReference type="AlphaFoldDB" id="A0A0V1BA71"/>
<protein>
    <submittedName>
        <fullName evidence="1">Uncharacterized protein</fullName>
    </submittedName>
</protein>
<name>A0A0V1BA71_TRISP</name>
<organism evidence="1 2">
    <name type="scientific">Trichinella spiralis</name>
    <name type="common">Trichina worm</name>
    <dbReference type="NCBI Taxonomy" id="6334"/>
    <lineage>
        <taxon>Eukaryota</taxon>
        <taxon>Metazoa</taxon>
        <taxon>Ecdysozoa</taxon>
        <taxon>Nematoda</taxon>
        <taxon>Enoplea</taxon>
        <taxon>Dorylaimia</taxon>
        <taxon>Trichinellida</taxon>
        <taxon>Trichinellidae</taxon>
        <taxon>Trichinella</taxon>
    </lineage>
</organism>
<dbReference type="Proteomes" id="UP000054776">
    <property type="component" value="Unassembled WGS sequence"/>
</dbReference>
<evidence type="ECO:0000313" key="1">
    <source>
        <dbReference type="EMBL" id="KRY33880.1"/>
    </source>
</evidence>
<dbReference type="EMBL" id="JYDH01000075">
    <property type="protein sequence ID" value="KRY33880.1"/>
    <property type="molecule type" value="Genomic_DNA"/>
</dbReference>
<comment type="caution">
    <text evidence="1">The sequence shown here is derived from an EMBL/GenBank/DDBJ whole genome shotgun (WGS) entry which is preliminary data.</text>
</comment>
<keyword evidence="2" id="KW-1185">Reference proteome</keyword>
<reference evidence="1 2" key="1">
    <citation type="submission" date="2015-01" db="EMBL/GenBank/DDBJ databases">
        <title>Evolution of Trichinella species and genotypes.</title>
        <authorList>
            <person name="Korhonen P.K."/>
            <person name="Edoardo P."/>
            <person name="Giuseppe L.R."/>
            <person name="Gasser R.B."/>
        </authorList>
    </citation>
    <scope>NUCLEOTIDE SEQUENCE [LARGE SCALE GENOMIC DNA]</scope>
    <source>
        <strain evidence="1">ISS3</strain>
    </source>
</reference>
<proteinExistence type="predicted"/>
<sequence length="80" mass="9438">MQGLDEICPDIPRTYASRNCRNTFCYTSLIVPDRLMPIKSIFGFQGFSTIENFMGYRLAFFEKRRKTSFRNLQVWAKSVQ</sequence>
<gene>
    <name evidence="1" type="ORF">T01_13333</name>
</gene>
<dbReference type="InParanoid" id="A0A0V1BA71"/>
<evidence type="ECO:0000313" key="2">
    <source>
        <dbReference type="Proteomes" id="UP000054776"/>
    </source>
</evidence>